<evidence type="ECO:0000256" key="1">
    <source>
        <dbReference type="SAM" id="MobiDB-lite"/>
    </source>
</evidence>
<gene>
    <name evidence="2" type="ORF">Cvel_24134</name>
</gene>
<dbReference type="VEuPathDB" id="CryptoDB:Cvel_24134"/>
<feature type="compositionally biased region" description="Basic and acidic residues" evidence="1">
    <location>
        <begin position="298"/>
        <end position="310"/>
    </location>
</feature>
<name>A0A0G4H021_9ALVE</name>
<dbReference type="EMBL" id="CDMZ01001738">
    <property type="protein sequence ID" value="CEM36894.1"/>
    <property type="molecule type" value="Genomic_DNA"/>
</dbReference>
<feature type="compositionally biased region" description="Basic and acidic residues" evidence="1">
    <location>
        <begin position="176"/>
        <end position="188"/>
    </location>
</feature>
<protein>
    <submittedName>
        <fullName evidence="2">Uncharacterized protein</fullName>
    </submittedName>
</protein>
<dbReference type="AlphaFoldDB" id="A0A0G4H021"/>
<evidence type="ECO:0000313" key="2">
    <source>
        <dbReference type="EMBL" id="CEM36894.1"/>
    </source>
</evidence>
<reference evidence="2" key="1">
    <citation type="submission" date="2014-11" db="EMBL/GenBank/DDBJ databases">
        <authorList>
            <person name="Otto D Thomas"/>
            <person name="Naeem Raeece"/>
        </authorList>
    </citation>
    <scope>NUCLEOTIDE SEQUENCE</scope>
</reference>
<feature type="compositionally biased region" description="Acidic residues" evidence="1">
    <location>
        <begin position="285"/>
        <end position="297"/>
    </location>
</feature>
<proteinExistence type="predicted"/>
<feature type="compositionally biased region" description="Low complexity" evidence="1">
    <location>
        <begin position="227"/>
        <end position="243"/>
    </location>
</feature>
<feature type="region of interest" description="Disordered" evidence="1">
    <location>
        <begin position="150"/>
        <end position="310"/>
    </location>
</feature>
<sequence length="310" mass="33074">MFAQVSETSGEQGLMAVLEVAVPAEGYSGRACHIREESSLQDLYRVHRLAGVLCVVWLLYTHFRRHVDNLPGSLTAFRLLFDLLAGLEQHLGGRDGCAANVASELHNVVSWWPPPLVSATSSLHSYVARCAFFFSMQHFCNGVRGGEPLKDTGIAADPTAPPERSPTSSRRKRRADKRDGKTEARGQEGDGEPSGQGGVRKQAQGGIRPPVPPTRHLRLTSSQVLTAPDHPGADPAAALDGLPMIPGGQGGAGAGRRGDGHLETPLPDTVDGDLTRTSKRCKGGEDDDDSDSDDDDGVLGRESEEMHSSS</sequence>
<organism evidence="2">
    <name type="scientific">Chromera velia CCMP2878</name>
    <dbReference type="NCBI Taxonomy" id="1169474"/>
    <lineage>
        <taxon>Eukaryota</taxon>
        <taxon>Sar</taxon>
        <taxon>Alveolata</taxon>
        <taxon>Colpodellida</taxon>
        <taxon>Chromeraceae</taxon>
        <taxon>Chromera</taxon>
    </lineage>
</organism>
<accession>A0A0G4H021</accession>